<comment type="caution">
    <text evidence="1">The sequence shown here is derived from an EMBL/GenBank/DDBJ whole genome shotgun (WGS) entry which is preliminary data.</text>
</comment>
<keyword evidence="2" id="KW-1185">Reference proteome</keyword>
<evidence type="ECO:0000313" key="1">
    <source>
        <dbReference type="EMBL" id="KAG0422033.1"/>
    </source>
</evidence>
<dbReference type="EMBL" id="JABSTQ010010281">
    <property type="protein sequence ID" value="KAG0422033.1"/>
    <property type="molecule type" value="Genomic_DNA"/>
</dbReference>
<accession>A0AC60PM44</accession>
<reference evidence="1 2" key="1">
    <citation type="journal article" date="2020" name="Cell">
        <title>Large-Scale Comparative Analyses of Tick Genomes Elucidate Their Genetic Diversity and Vector Capacities.</title>
        <authorList>
            <consortium name="Tick Genome and Microbiome Consortium (TIGMIC)"/>
            <person name="Jia N."/>
            <person name="Wang J."/>
            <person name="Shi W."/>
            <person name="Du L."/>
            <person name="Sun Y."/>
            <person name="Zhan W."/>
            <person name="Jiang J.F."/>
            <person name="Wang Q."/>
            <person name="Zhang B."/>
            <person name="Ji P."/>
            <person name="Bell-Sakyi L."/>
            <person name="Cui X.M."/>
            <person name="Yuan T.T."/>
            <person name="Jiang B.G."/>
            <person name="Yang W.F."/>
            <person name="Lam T.T."/>
            <person name="Chang Q.C."/>
            <person name="Ding S.J."/>
            <person name="Wang X.J."/>
            <person name="Zhu J.G."/>
            <person name="Ruan X.D."/>
            <person name="Zhao L."/>
            <person name="Wei J.T."/>
            <person name="Ye R.Z."/>
            <person name="Que T.C."/>
            <person name="Du C.H."/>
            <person name="Zhou Y.H."/>
            <person name="Cheng J.X."/>
            <person name="Dai P.F."/>
            <person name="Guo W.B."/>
            <person name="Han X.H."/>
            <person name="Huang E.J."/>
            <person name="Li L.F."/>
            <person name="Wei W."/>
            <person name="Gao Y.C."/>
            <person name="Liu J.Z."/>
            <person name="Shao H.Z."/>
            <person name="Wang X."/>
            <person name="Wang C.C."/>
            <person name="Yang T.C."/>
            <person name="Huo Q.B."/>
            <person name="Li W."/>
            <person name="Chen H.Y."/>
            <person name="Chen S.E."/>
            <person name="Zhou L.G."/>
            <person name="Ni X.B."/>
            <person name="Tian J.H."/>
            <person name="Sheng Y."/>
            <person name="Liu T."/>
            <person name="Pan Y.S."/>
            <person name="Xia L.Y."/>
            <person name="Li J."/>
            <person name="Zhao F."/>
            <person name="Cao W.C."/>
        </authorList>
    </citation>
    <scope>NUCLEOTIDE SEQUENCE [LARGE SCALE GENOMIC DNA]</scope>
    <source>
        <strain evidence="1">Iper-2018</strain>
    </source>
</reference>
<evidence type="ECO:0000313" key="2">
    <source>
        <dbReference type="Proteomes" id="UP000805193"/>
    </source>
</evidence>
<protein>
    <submittedName>
        <fullName evidence="1">Uncharacterized protein</fullName>
    </submittedName>
</protein>
<proteinExistence type="predicted"/>
<name>A0AC60PM44_IXOPE</name>
<dbReference type="Proteomes" id="UP000805193">
    <property type="component" value="Unassembled WGS sequence"/>
</dbReference>
<sequence length="186" mass="21134">MNSRANLGIAAVNGIGQVKSVVKRFDSDPSRVPLTRELLKAVQRSHKTYSERLKASTVCEPVTEKKIKLGEKKLCLEKCLESSKAMLYFPALPGRPHQRSQGLRRRRGSLERSSAAALPHRGHRPRQAQVLKARRHRILQHGRVPATSSRRTPRRKRLPQRVKRPAFRRWLALKALIFASLAADCE</sequence>
<organism evidence="1 2">
    <name type="scientific">Ixodes persulcatus</name>
    <name type="common">Taiga tick</name>
    <dbReference type="NCBI Taxonomy" id="34615"/>
    <lineage>
        <taxon>Eukaryota</taxon>
        <taxon>Metazoa</taxon>
        <taxon>Ecdysozoa</taxon>
        <taxon>Arthropoda</taxon>
        <taxon>Chelicerata</taxon>
        <taxon>Arachnida</taxon>
        <taxon>Acari</taxon>
        <taxon>Parasitiformes</taxon>
        <taxon>Ixodida</taxon>
        <taxon>Ixodoidea</taxon>
        <taxon>Ixodidae</taxon>
        <taxon>Ixodinae</taxon>
        <taxon>Ixodes</taxon>
    </lineage>
</organism>
<gene>
    <name evidence="1" type="ORF">HPB47_002105</name>
</gene>